<dbReference type="Gene3D" id="2.170.270.10">
    <property type="entry name" value="SET domain"/>
    <property type="match status" value="2"/>
</dbReference>
<dbReference type="OrthoDB" id="5945798at2759"/>
<dbReference type="InterPro" id="IPR001214">
    <property type="entry name" value="SET_dom"/>
</dbReference>
<feature type="domain" description="SET" evidence="2">
    <location>
        <begin position="10"/>
        <end position="516"/>
    </location>
</feature>
<evidence type="ECO:0000313" key="3">
    <source>
        <dbReference type="EMBL" id="KPI83717.1"/>
    </source>
</evidence>
<feature type="region of interest" description="Disordered" evidence="1">
    <location>
        <begin position="417"/>
        <end position="469"/>
    </location>
</feature>
<feature type="compositionally biased region" description="Low complexity" evidence="1">
    <location>
        <begin position="458"/>
        <end position="469"/>
    </location>
</feature>
<keyword evidence="4" id="KW-1185">Reference proteome</keyword>
<dbReference type="OMA" id="ISCAWYT"/>
<dbReference type="InterPro" id="IPR050869">
    <property type="entry name" value="H3K4_H4K5_MeTrfase"/>
</dbReference>
<accession>A0A0N0P3I8</accession>
<comment type="caution">
    <text evidence="3">The sequence shown here is derived from an EMBL/GenBank/DDBJ whole genome shotgun (WGS) entry which is preliminary data.</text>
</comment>
<feature type="compositionally biased region" description="Polar residues" evidence="1">
    <location>
        <begin position="1"/>
        <end position="10"/>
    </location>
</feature>
<dbReference type="SUPFAM" id="SSF82199">
    <property type="entry name" value="SET domain"/>
    <property type="match status" value="2"/>
</dbReference>
<dbReference type="InterPro" id="IPR046341">
    <property type="entry name" value="SET_dom_sf"/>
</dbReference>
<dbReference type="AlphaFoldDB" id="A0A0N0P3I8"/>
<feature type="region of interest" description="Disordered" evidence="1">
    <location>
        <begin position="1"/>
        <end position="23"/>
    </location>
</feature>
<gene>
    <name evidence="3" type="ORF">ABL78_7237</name>
</gene>
<protein>
    <recommendedName>
        <fullName evidence="2">SET domain-containing protein</fullName>
    </recommendedName>
</protein>
<dbReference type="VEuPathDB" id="TriTrypDB:Lsey_0333_0020"/>
<proteinExistence type="predicted"/>
<dbReference type="EMBL" id="LJSK01000333">
    <property type="protein sequence ID" value="KPI83717.1"/>
    <property type="molecule type" value="Genomic_DNA"/>
</dbReference>
<evidence type="ECO:0000313" key="4">
    <source>
        <dbReference type="Proteomes" id="UP000038009"/>
    </source>
</evidence>
<dbReference type="PANTHER" id="PTHR12197:SF292">
    <property type="entry name" value="SET DOMAIN-CONTAINING PROTEIN"/>
    <property type="match status" value="1"/>
</dbReference>
<sequence length="553" mass="59606">MNCERPSSSPRMAVEEVHDDVKRRGRRVVATTDLQPGDAIFAAPPDLAVLYSPFAGHTCARCLVAEVSAEDADRKTSQRKRGKSKGQPNALQGAKNSHGDHTPTVAASSSSSPTTETALATALPAAALAHNAHICPNCDQFVLCASCVSQLVLEVEMMASAAESERKLLLKATGTTIAAADEKTLLLQHPMLRAHAISCAWYTSLPESIRAPGNDTDFLRFCLDYGARVYLGDTAMVSAIDTLEANAAVQSKEAHHLCEVFARDRVVATFGPRATAATTTTTATAAGTLASTRTASSKDEGLPSVLLAAGLPGTDKSSPFADKGVPRTPMSAPLQGIQSFPPPYPVLWTKLRDVLLRTRCNSLGFPFSASETIGWSLQETVCMVNHSCVPNAAVVMLYDSDDEQRLNHLRCADDSAQTDVAEGEEGAGTRAQDRNQQRQQQHSRRRVQRLSAPSAQESSNNSNNSSRSKNLNSYRAIAVSSPSPFSTSFTERLQGWIGIQATRPIAAGEEITVSYINLEAYGNDVQARSRHLLEQYRFLCTCELCSRQRGRKV</sequence>
<evidence type="ECO:0000259" key="2">
    <source>
        <dbReference type="PROSITE" id="PS50280"/>
    </source>
</evidence>
<dbReference type="PANTHER" id="PTHR12197">
    <property type="entry name" value="HISTONE-LYSINE N-METHYLTRANSFERASE SMYD"/>
    <property type="match status" value="1"/>
</dbReference>
<feature type="compositionally biased region" description="Basic and acidic residues" evidence="1">
    <location>
        <begin position="13"/>
        <end position="22"/>
    </location>
</feature>
<dbReference type="PROSITE" id="PS50280">
    <property type="entry name" value="SET"/>
    <property type="match status" value="1"/>
</dbReference>
<name>A0A0N0P3I8_LEPSE</name>
<reference evidence="3 4" key="1">
    <citation type="journal article" date="2015" name="PLoS Pathog.">
        <title>Leptomonas seymouri: Adaptations to the Dixenous Life Cycle Analyzed by Genome Sequencing, Transcriptome Profiling and Co-infection with Leishmania donovani.</title>
        <authorList>
            <person name="Kraeva N."/>
            <person name="Butenko A."/>
            <person name="Hlavacova J."/>
            <person name="Kostygov A."/>
            <person name="Myskova J."/>
            <person name="Grybchuk D."/>
            <person name="Lestinova T."/>
            <person name="Votypka J."/>
            <person name="Volf P."/>
            <person name="Opperdoes F."/>
            <person name="Flegontov P."/>
            <person name="Lukes J."/>
            <person name="Yurchenko V."/>
        </authorList>
    </citation>
    <scope>NUCLEOTIDE SEQUENCE [LARGE SCALE GENOMIC DNA]</scope>
    <source>
        <strain evidence="3 4">ATCC 30220</strain>
    </source>
</reference>
<dbReference type="Gene3D" id="1.10.220.160">
    <property type="match status" value="1"/>
</dbReference>
<dbReference type="Proteomes" id="UP000038009">
    <property type="component" value="Unassembled WGS sequence"/>
</dbReference>
<organism evidence="3 4">
    <name type="scientific">Leptomonas seymouri</name>
    <dbReference type="NCBI Taxonomy" id="5684"/>
    <lineage>
        <taxon>Eukaryota</taxon>
        <taxon>Discoba</taxon>
        <taxon>Euglenozoa</taxon>
        <taxon>Kinetoplastea</taxon>
        <taxon>Metakinetoplastina</taxon>
        <taxon>Trypanosomatida</taxon>
        <taxon>Trypanosomatidae</taxon>
        <taxon>Leishmaniinae</taxon>
        <taxon>Leptomonas</taxon>
    </lineage>
</organism>
<feature type="compositionally biased region" description="Low complexity" evidence="1">
    <location>
        <begin position="102"/>
        <end position="113"/>
    </location>
</feature>
<evidence type="ECO:0000256" key="1">
    <source>
        <dbReference type="SAM" id="MobiDB-lite"/>
    </source>
</evidence>
<feature type="region of interest" description="Disordered" evidence="1">
    <location>
        <begin position="70"/>
        <end position="113"/>
    </location>
</feature>